<dbReference type="PANTHER" id="PTHR46277">
    <property type="entry name" value="OS03G0850700 PROTEIN"/>
    <property type="match status" value="1"/>
</dbReference>
<dbReference type="SMART" id="SM00516">
    <property type="entry name" value="SEC14"/>
    <property type="match status" value="1"/>
</dbReference>
<dbReference type="InterPro" id="IPR036273">
    <property type="entry name" value="CRAL/TRIO_N_dom_sf"/>
</dbReference>
<keyword evidence="3" id="KW-1185">Reference proteome</keyword>
<evidence type="ECO:0000259" key="1">
    <source>
        <dbReference type="PROSITE" id="PS50191"/>
    </source>
</evidence>
<dbReference type="CDD" id="cd00170">
    <property type="entry name" value="SEC14"/>
    <property type="match status" value="1"/>
</dbReference>
<evidence type="ECO:0000313" key="2">
    <source>
        <dbReference type="EMBL" id="CAL5218691.1"/>
    </source>
</evidence>
<comment type="caution">
    <text evidence="2">The sequence shown here is derived from an EMBL/GenBank/DDBJ whole genome shotgun (WGS) entry which is preliminary data.</text>
</comment>
<dbReference type="PANTHER" id="PTHR46277:SF3">
    <property type="entry name" value="BINDING PROTEIN, PUTATIVE-RELATED"/>
    <property type="match status" value="1"/>
</dbReference>
<sequence>MRSLFFGSEVQPDHVAAFTELKAAFGEHSDVEKALRRAGEPGLQDKGGWDALLARYLRAEKYNVQKAEKRLRDQAVWRSAFCPKGQFSEDEFRNELAAQKVFLQGPDKHGRGVIILKASRHSKSKRDLEETKRCICYTLDHQIKLHDLRLNPDAKGFGIFDLRDITMDCLDFGALHAVFDILQNYYPERLAVMVMFCAPFIFGALWKAVSPFIDPDTKKKVVFVNSSNAKAEIGDIFEPKDLPELLGGSAPLIPVEDAVAALKANQK</sequence>
<dbReference type="InterPro" id="IPR036865">
    <property type="entry name" value="CRAL-TRIO_dom_sf"/>
</dbReference>
<protein>
    <submittedName>
        <fullName evidence="2">G400 protein</fullName>
    </submittedName>
</protein>
<proteinExistence type="predicted"/>
<dbReference type="InterPro" id="IPR001251">
    <property type="entry name" value="CRAL-TRIO_dom"/>
</dbReference>
<evidence type="ECO:0000313" key="3">
    <source>
        <dbReference type="Proteomes" id="UP001497392"/>
    </source>
</evidence>
<dbReference type="SUPFAM" id="SSF52087">
    <property type="entry name" value="CRAL/TRIO domain"/>
    <property type="match status" value="1"/>
</dbReference>
<dbReference type="Pfam" id="PF03765">
    <property type="entry name" value="CRAL_TRIO_N"/>
    <property type="match status" value="1"/>
</dbReference>
<name>A0ABP1FIJ6_9CHLO</name>
<organism evidence="2 3">
    <name type="scientific">Coccomyxa viridis</name>
    <dbReference type="NCBI Taxonomy" id="1274662"/>
    <lineage>
        <taxon>Eukaryota</taxon>
        <taxon>Viridiplantae</taxon>
        <taxon>Chlorophyta</taxon>
        <taxon>core chlorophytes</taxon>
        <taxon>Trebouxiophyceae</taxon>
        <taxon>Trebouxiophyceae incertae sedis</taxon>
        <taxon>Coccomyxaceae</taxon>
        <taxon>Coccomyxa</taxon>
    </lineage>
</organism>
<dbReference type="Proteomes" id="UP001497392">
    <property type="component" value="Unassembled WGS sequence"/>
</dbReference>
<dbReference type="PROSITE" id="PS50191">
    <property type="entry name" value="CRAL_TRIO"/>
    <property type="match status" value="1"/>
</dbReference>
<dbReference type="Gene3D" id="3.40.525.10">
    <property type="entry name" value="CRAL-TRIO lipid binding domain"/>
    <property type="match status" value="1"/>
</dbReference>
<dbReference type="EMBL" id="CAXHTA020000001">
    <property type="protein sequence ID" value="CAL5218691.1"/>
    <property type="molecule type" value="Genomic_DNA"/>
</dbReference>
<dbReference type="SUPFAM" id="SSF46938">
    <property type="entry name" value="CRAL/TRIO N-terminal domain"/>
    <property type="match status" value="1"/>
</dbReference>
<reference evidence="2 3" key="1">
    <citation type="submission" date="2024-06" db="EMBL/GenBank/DDBJ databases">
        <authorList>
            <person name="Kraege A."/>
            <person name="Thomma B."/>
        </authorList>
    </citation>
    <scope>NUCLEOTIDE SEQUENCE [LARGE SCALE GENOMIC DNA]</scope>
</reference>
<accession>A0ABP1FIJ6</accession>
<dbReference type="InterPro" id="IPR011074">
    <property type="entry name" value="CRAL/TRIO_N_dom"/>
</dbReference>
<feature type="domain" description="CRAL-TRIO" evidence="1">
    <location>
        <begin position="89"/>
        <end position="254"/>
    </location>
</feature>
<gene>
    <name evidence="2" type="primary">g400</name>
    <name evidence="2" type="ORF">VP750_LOCUS350</name>
</gene>
<dbReference type="Pfam" id="PF00650">
    <property type="entry name" value="CRAL_TRIO"/>
    <property type="match status" value="1"/>
</dbReference>